<dbReference type="AlphaFoldDB" id="J7SD01"/>
<dbReference type="GeneID" id="24101968"/>
<dbReference type="HOGENOM" id="CLU_2483385_0_0_1"/>
<protein>
    <submittedName>
        <fullName evidence="2">Uncharacterized protein</fullName>
    </submittedName>
</protein>
<dbReference type="InParanoid" id="J7SD01"/>
<evidence type="ECO:0000313" key="2">
    <source>
        <dbReference type="EMBL" id="CCM07068.1"/>
    </source>
</evidence>
<keyword evidence="3" id="KW-1185">Reference proteome</keyword>
<accession>J7SD01</accession>
<name>J7SD01_9APHY</name>
<feature type="region of interest" description="Disordered" evidence="1">
    <location>
        <begin position="1"/>
        <end position="35"/>
    </location>
</feature>
<reference evidence="2 3" key="1">
    <citation type="journal article" date="2012" name="Appl. Environ. Microbiol.">
        <title>Short-read sequencing for genomic analysis of the brown rot fungus Fibroporia radiculosa.</title>
        <authorList>
            <person name="Tang J.D."/>
            <person name="Perkins A.D."/>
            <person name="Sonstegard T.S."/>
            <person name="Schroeder S.G."/>
            <person name="Burgess S.C."/>
            <person name="Diehl S.V."/>
        </authorList>
    </citation>
    <scope>NUCLEOTIDE SEQUENCE [LARGE SCALE GENOMIC DNA]</scope>
    <source>
        <strain evidence="2 3">TFFH 294</strain>
    </source>
</reference>
<evidence type="ECO:0000313" key="3">
    <source>
        <dbReference type="Proteomes" id="UP000006352"/>
    </source>
</evidence>
<dbReference type="EMBL" id="HE797634">
    <property type="protein sequence ID" value="CCM07068.1"/>
    <property type="molecule type" value="Genomic_DNA"/>
</dbReference>
<dbReference type="Proteomes" id="UP000006352">
    <property type="component" value="Unassembled WGS sequence"/>
</dbReference>
<dbReference type="RefSeq" id="XP_012177089.1">
    <property type="nucleotide sequence ID" value="XM_012321699.1"/>
</dbReference>
<sequence>MPPFPRPPSRSASGSIPLHLSMSHSPVGAFSSSPARIERAEGEEKLKERGALVAPRWKGHPRTERALPSSTPSATLLRIPPCLFPHA</sequence>
<evidence type="ECO:0000256" key="1">
    <source>
        <dbReference type="SAM" id="MobiDB-lite"/>
    </source>
</evidence>
<organism evidence="2 3">
    <name type="scientific">Fibroporia radiculosa</name>
    <dbReference type="NCBI Taxonomy" id="599839"/>
    <lineage>
        <taxon>Eukaryota</taxon>
        <taxon>Fungi</taxon>
        <taxon>Dikarya</taxon>
        <taxon>Basidiomycota</taxon>
        <taxon>Agaricomycotina</taxon>
        <taxon>Agaricomycetes</taxon>
        <taxon>Polyporales</taxon>
        <taxon>Fibroporiaceae</taxon>
        <taxon>Fibroporia</taxon>
    </lineage>
</organism>
<proteinExistence type="predicted"/>
<gene>
    <name evidence="2" type="ORF">FIBRA_09391</name>
</gene>